<dbReference type="SMART" id="SM00173">
    <property type="entry name" value="RAS"/>
    <property type="match status" value="1"/>
</dbReference>
<evidence type="ECO:0000313" key="3">
    <source>
        <dbReference type="EMBL" id="KAK8839784.1"/>
    </source>
</evidence>
<proteinExistence type="predicted"/>
<dbReference type="InterPro" id="IPR032675">
    <property type="entry name" value="LRR_dom_sf"/>
</dbReference>
<dbReference type="SUPFAM" id="SSF52540">
    <property type="entry name" value="P-loop containing nucleoside triphosphate hydrolases"/>
    <property type="match status" value="1"/>
</dbReference>
<dbReference type="Pfam" id="PF13306">
    <property type="entry name" value="LRR_5"/>
    <property type="match status" value="1"/>
</dbReference>
<protein>
    <recommendedName>
        <fullName evidence="5">Ras family protein</fullName>
    </recommendedName>
</protein>
<evidence type="ECO:0000256" key="1">
    <source>
        <dbReference type="ARBA" id="ARBA00022741"/>
    </source>
</evidence>
<dbReference type="SUPFAM" id="SSF48403">
    <property type="entry name" value="Ankyrin repeat"/>
    <property type="match status" value="1"/>
</dbReference>
<reference evidence="2 4" key="1">
    <citation type="submission" date="2024-04" db="EMBL/GenBank/DDBJ databases">
        <title>Tritrichomonas musculus Genome.</title>
        <authorList>
            <person name="Alves-Ferreira E."/>
            <person name="Grigg M."/>
            <person name="Lorenzi H."/>
            <person name="Galac M."/>
        </authorList>
    </citation>
    <scope>NUCLEOTIDE SEQUENCE [LARGE SCALE GENOMIC DNA]</scope>
    <source>
        <strain evidence="2 4">EAF2021</strain>
    </source>
</reference>
<dbReference type="SMART" id="SM00175">
    <property type="entry name" value="RAB"/>
    <property type="match status" value="1"/>
</dbReference>
<keyword evidence="1" id="KW-0547">Nucleotide-binding</keyword>
<dbReference type="InterPro" id="IPR005225">
    <property type="entry name" value="Small_GTP-bd"/>
</dbReference>
<name>A0ABR2GLZ3_9EUKA</name>
<dbReference type="InterPro" id="IPR027417">
    <property type="entry name" value="P-loop_NTPase"/>
</dbReference>
<dbReference type="Pfam" id="PF00071">
    <property type="entry name" value="Ras"/>
    <property type="match status" value="1"/>
</dbReference>
<dbReference type="Proteomes" id="UP001470230">
    <property type="component" value="Unassembled WGS sequence"/>
</dbReference>
<dbReference type="SUPFAM" id="SSF52058">
    <property type="entry name" value="L domain-like"/>
    <property type="match status" value="1"/>
</dbReference>
<evidence type="ECO:0008006" key="5">
    <source>
        <dbReference type="Google" id="ProtNLM"/>
    </source>
</evidence>
<dbReference type="PROSITE" id="PS51419">
    <property type="entry name" value="RAB"/>
    <property type="match status" value="1"/>
</dbReference>
<accession>A0ABR2GLZ3</accession>
<dbReference type="InterPro" id="IPR036770">
    <property type="entry name" value="Ankyrin_rpt-contain_sf"/>
</dbReference>
<gene>
    <name evidence="2" type="ORF">M9Y10_020532</name>
    <name evidence="3" type="ORF">M9Y10_031492</name>
</gene>
<dbReference type="InterPro" id="IPR001806">
    <property type="entry name" value="Small_GTPase"/>
</dbReference>
<sequence>MKSIHENILHFLDDEENKYDDAVNDERIKIFQQNEFDKQELKSILYLISNISENHHRNFSFFEKINKIINLLKNQIKQTFSNIEIFNFFKQNKIILLLLIKDNILIFDSEISNRIEESHNQPFFYTELSKLNSNLSMKEKPENYENYEEKRLKGENDSYLCEIIRNDIIEEFTVYYTKGEFSLSKKIEPSIYESNAFLIDKRPSLIEYSAFFGSIQIFRFLIQNEVELSPSLWLYSIHGRNPDMIHLLEENHVYPRDKTYQECLEESIKCHHNEFAYYFKNNFIDENDHHSNYMKNEIYYGFHYYNFEFIPIELKERFFFYYAVEHDYYKLFEYLLKNIEGLNINESISKIQYILNYISKYLKFKQRHSQILYFSNTTALKLAFEKDNYDIYNYLINYPGIEICAFCFKDCEKLKEFKVPISATFIGDYAFFGCQFLSDITIPSSVASLRQRCFEGCVCLKMIHLPSTLESIGQSSFKGCTSLISIDIPPLITSIEEETFSGCSSLKTINIPESVISIGFQAFCRCKLLGKIELPSSINKIDVTSFDGCDSLERIMYKNDFDDIEIITEIPEQLIISLAGDINSGKTCFSNRLLENIFVADVNQTFAPLSLEKKVEFQGKEINVLIYDTSGQERYLTSLFYRNSKGAAIFFDISRPESFNRSEFFVKSIYDCCDEIPLVLIGNKCDLDHNVNVEDINELAQKYNMEYFEVSCKKDINVQQSFNYLIYEIIRANHEKEKKRILNLLYKDKKKCLIY</sequence>
<dbReference type="EMBL" id="JAPFFF010000263">
    <property type="protein sequence ID" value="KAK8834943.1"/>
    <property type="molecule type" value="Genomic_DNA"/>
</dbReference>
<dbReference type="CDD" id="cd00154">
    <property type="entry name" value="Rab"/>
    <property type="match status" value="1"/>
</dbReference>
<dbReference type="SMART" id="SM00176">
    <property type="entry name" value="RAN"/>
    <property type="match status" value="1"/>
</dbReference>
<dbReference type="PANTHER" id="PTHR47978">
    <property type="match status" value="1"/>
</dbReference>
<organism evidence="2 4">
    <name type="scientific">Tritrichomonas musculus</name>
    <dbReference type="NCBI Taxonomy" id="1915356"/>
    <lineage>
        <taxon>Eukaryota</taxon>
        <taxon>Metamonada</taxon>
        <taxon>Parabasalia</taxon>
        <taxon>Tritrichomonadida</taxon>
        <taxon>Tritrichomonadidae</taxon>
        <taxon>Tritrichomonas</taxon>
    </lineage>
</organism>
<evidence type="ECO:0000313" key="4">
    <source>
        <dbReference type="Proteomes" id="UP001470230"/>
    </source>
</evidence>
<dbReference type="InterPro" id="IPR026906">
    <property type="entry name" value="LRR_5"/>
</dbReference>
<dbReference type="PROSITE" id="PS51421">
    <property type="entry name" value="RAS"/>
    <property type="match status" value="1"/>
</dbReference>
<dbReference type="Gene3D" id="3.80.10.10">
    <property type="entry name" value="Ribonuclease Inhibitor"/>
    <property type="match status" value="1"/>
</dbReference>
<keyword evidence="4" id="KW-1185">Reference proteome</keyword>
<dbReference type="SMART" id="SM00174">
    <property type="entry name" value="RHO"/>
    <property type="match status" value="1"/>
</dbReference>
<dbReference type="NCBIfam" id="TIGR00231">
    <property type="entry name" value="small_GTP"/>
    <property type="match status" value="1"/>
</dbReference>
<dbReference type="Gene3D" id="3.40.50.300">
    <property type="entry name" value="P-loop containing nucleotide triphosphate hydrolases"/>
    <property type="match status" value="1"/>
</dbReference>
<dbReference type="PRINTS" id="PR00449">
    <property type="entry name" value="RASTRNSFRMNG"/>
</dbReference>
<dbReference type="EMBL" id="JAPFFF010000050">
    <property type="protein sequence ID" value="KAK8839784.1"/>
    <property type="molecule type" value="Genomic_DNA"/>
</dbReference>
<comment type="caution">
    <text evidence="2">The sequence shown here is derived from an EMBL/GenBank/DDBJ whole genome shotgun (WGS) entry which is preliminary data.</text>
</comment>
<evidence type="ECO:0000313" key="2">
    <source>
        <dbReference type="EMBL" id="KAK8834943.1"/>
    </source>
</evidence>